<gene>
    <name evidence="1" type="ORF">NI17_010175</name>
</gene>
<dbReference type="OrthoDB" id="8266194at2"/>
<organism evidence="1 2">
    <name type="scientific">Thermobifida halotolerans</name>
    <dbReference type="NCBI Taxonomy" id="483545"/>
    <lineage>
        <taxon>Bacteria</taxon>
        <taxon>Bacillati</taxon>
        <taxon>Actinomycetota</taxon>
        <taxon>Actinomycetes</taxon>
        <taxon>Streptosporangiales</taxon>
        <taxon>Nocardiopsidaceae</taxon>
        <taxon>Thermobifida</taxon>
    </lineage>
</organism>
<dbReference type="KEGG" id="thao:NI17_010175"/>
<evidence type="ECO:0000313" key="2">
    <source>
        <dbReference type="Proteomes" id="UP000265719"/>
    </source>
</evidence>
<dbReference type="Proteomes" id="UP000265719">
    <property type="component" value="Chromosome"/>
</dbReference>
<name>A0A399G2C3_9ACTN</name>
<evidence type="ECO:0000313" key="1">
    <source>
        <dbReference type="EMBL" id="UOE21438.1"/>
    </source>
</evidence>
<keyword evidence="2" id="KW-1185">Reference proteome</keyword>
<dbReference type="EMBL" id="CP063196">
    <property type="protein sequence ID" value="UOE21438.1"/>
    <property type="molecule type" value="Genomic_DNA"/>
</dbReference>
<dbReference type="RefSeq" id="WP_068693678.1">
    <property type="nucleotide sequence ID" value="NZ_CP063196.1"/>
</dbReference>
<accession>A0A399G2C3</accession>
<proteinExistence type="predicted"/>
<sequence>MTITVPTAAAEGIRLIVAPVRTEAMIGAAELLALRQLVPSSKTEEGSRTLEYAPWFAAPPCRGRALVQRVSESVPEARNVTACASGVLGFGGGKDSCGRVADALPHPDTGYDHKSSGW</sequence>
<dbReference type="AlphaFoldDB" id="A0A399G2C3"/>
<reference evidence="1" key="1">
    <citation type="submission" date="2020-10" db="EMBL/GenBank/DDBJ databases">
        <title>De novo genome project of the cellulose decomposer Thermobifida halotolerans type strain.</title>
        <authorList>
            <person name="Nagy I."/>
            <person name="Horvath B."/>
            <person name="Kukolya J."/>
            <person name="Nagy I."/>
            <person name="Orsini M."/>
        </authorList>
    </citation>
    <scope>NUCLEOTIDE SEQUENCE</scope>
    <source>
        <strain evidence="1">DSM 44931</strain>
    </source>
</reference>
<protein>
    <submittedName>
        <fullName evidence="1">Uncharacterized protein</fullName>
    </submittedName>
</protein>